<accession>A0A2S7STB0</accession>
<dbReference type="InterPro" id="IPR005097">
    <property type="entry name" value="Sacchrp_dh_NADP-bd"/>
</dbReference>
<dbReference type="OrthoDB" id="973788at2"/>
<dbReference type="InterPro" id="IPR036291">
    <property type="entry name" value="NAD(P)-bd_dom_sf"/>
</dbReference>
<dbReference type="EMBL" id="PPSL01000004">
    <property type="protein sequence ID" value="PQJ10160.1"/>
    <property type="molecule type" value="Genomic_DNA"/>
</dbReference>
<comment type="caution">
    <text evidence="4">The sequence shown here is derived from an EMBL/GenBank/DDBJ whole genome shotgun (WGS) entry which is preliminary data.</text>
</comment>
<proteinExistence type="predicted"/>
<dbReference type="GO" id="GO:0019878">
    <property type="term" value="P:lysine biosynthetic process via aminoadipic acid"/>
    <property type="evidence" value="ECO:0007669"/>
    <property type="project" value="TreeGrafter"/>
</dbReference>
<evidence type="ECO:0000256" key="1">
    <source>
        <dbReference type="ARBA" id="ARBA00023002"/>
    </source>
</evidence>
<dbReference type="Gene3D" id="3.40.50.720">
    <property type="entry name" value="NAD(P)-binding Rossmann-like Domain"/>
    <property type="match status" value="1"/>
</dbReference>
<feature type="domain" description="Saccharopine dehydrogenase NADP binding" evidence="2">
    <location>
        <begin position="4"/>
        <end position="122"/>
    </location>
</feature>
<dbReference type="AlphaFoldDB" id="A0A2S7STB0"/>
<reference evidence="4 5" key="1">
    <citation type="submission" date="2018-01" db="EMBL/GenBank/DDBJ databases">
        <title>A novel member of the phylum Bacteroidetes isolated from glacier ice.</title>
        <authorList>
            <person name="Liu Q."/>
            <person name="Xin Y.-H."/>
        </authorList>
    </citation>
    <scope>NUCLEOTIDE SEQUENCE [LARGE SCALE GENOMIC DNA]</scope>
    <source>
        <strain evidence="4 5">RB1R16</strain>
    </source>
</reference>
<dbReference type="Proteomes" id="UP000239872">
    <property type="component" value="Unassembled WGS sequence"/>
</dbReference>
<dbReference type="GO" id="GO:0004753">
    <property type="term" value="F:saccharopine dehydrogenase activity"/>
    <property type="evidence" value="ECO:0007669"/>
    <property type="project" value="TreeGrafter"/>
</dbReference>
<evidence type="ECO:0000313" key="4">
    <source>
        <dbReference type="EMBL" id="PQJ10160.1"/>
    </source>
</evidence>
<dbReference type="InterPro" id="IPR051168">
    <property type="entry name" value="AASS"/>
</dbReference>
<dbReference type="GO" id="GO:0005737">
    <property type="term" value="C:cytoplasm"/>
    <property type="evidence" value="ECO:0007669"/>
    <property type="project" value="TreeGrafter"/>
</dbReference>
<dbReference type="SUPFAM" id="SSF55347">
    <property type="entry name" value="Glyceraldehyde-3-phosphate dehydrogenase-like, C-terminal domain"/>
    <property type="match status" value="1"/>
</dbReference>
<dbReference type="PANTHER" id="PTHR11133:SF22">
    <property type="entry name" value="ALPHA-AMINOADIPIC SEMIALDEHYDE SYNTHASE, MITOCHONDRIAL"/>
    <property type="match status" value="1"/>
</dbReference>
<dbReference type="SUPFAM" id="SSF51735">
    <property type="entry name" value="NAD(P)-binding Rossmann-fold domains"/>
    <property type="match status" value="1"/>
</dbReference>
<evidence type="ECO:0000313" key="5">
    <source>
        <dbReference type="Proteomes" id="UP000239872"/>
    </source>
</evidence>
<dbReference type="InterPro" id="IPR032095">
    <property type="entry name" value="Sacchrp_dh-like_C"/>
</dbReference>
<evidence type="ECO:0000259" key="3">
    <source>
        <dbReference type="Pfam" id="PF16653"/>
    </source>
</evidence>
<sequence>MHTILVAGAGKSSTYLIQYLLTHAAQNKWKVIVADGDANAIAEKTNNSPFAEHAVIDITDITQREPLVKRADIVVSLMPPHLHIHLAKDCLVHKKNLITSSYVSEELKAMDAAVKEAGLMFMCEMGLDPGIDHMTASKIIHSIHRVAGSIYSFKSYCGGLIAPESDNNPWHYKFSWNPKNIITAGVGGAKYLANGKEVEVPYEKIFENNKKIKVDGLGSLAYYPNRDSLKYLETYDIPDIKTFLRATLRYPSFCIGWDALITLGMTAQDDSFDKKGQTLSSWLAAKVGCTDHADLKAFVAKKLGVSIDSTEIELLGWLGLFEELPLKPGTASSGEILLELLLEKWNMASAEKDMVVMQHEIEYMHKGRKTKLTSTMVIKGENRELSAMAKTVGMPMGILARMVLNKKIVPPTGVLIPNMQSVYRPVLQELENYGIEFKDEIE</sequence>
<dbReference type="Gene3D" id="1.10.1870.10">
    <property type="entry name" value="Domain 3, Saccharopine reductase"/>
    <property type="match status" value="1"/>
</dbReference>
<keyword evidence="5" id="KW-1185">Reference proteome</keyword>
<organism evidence="4 5">
    <name type="scientific">Flavipsychrobacter stenotrophus</name>
    <dbReference type="NCBI Taxonomy" id="2077091"/>
    <lineage>
        <taxon>Bacteria</taxon>
        <taxon>Pseudomonadati</taxon>
        <taxon>Bacteroidota</taxon>
        <taxon>Chitinophagia</taxon>
        <taxon>Chitinophagales</taxon>
        <taxon>Chitinophagaceae</taxon>
        <taxon>Flavipsychrobacter</taxon>
    </lineage>
</organism>
<dbReference type="PANTHER" id="PTHR11133">
    <property type="entry name" value="SACCHAROPINE DEHYDROGENASE"/>
    <property type="match status" value="1"/>
</dbReference>
<protein>
    <submittedName>
        <fullName evidence="4">Saccharopine dehydrogenase</fullName>
    </submittedName>
</protein>
<evidence type="ECO:0000259" key="2">
    <source>
        <dbReference type="Pfam" id="PF03435"/>
    </source>
</evidence>
<feature type="domain" description="Saccharopine dehydrogenase-like C-terminal" evidence="3">
    <location>
        <begin position="126"/>
        <end position="435"/>
    </location>
</feature>
<gene>
    <name evidence="4" type="ORF">CJD36_015820</name>
</gene>
<dbReference type="Pfam" id="PF16653">
    <property type="entry name" value="Sacchrp_dh_C"/>
    <property type="match status" value="1"/>
</dbReference>
<name>A0A2S7STB0_9BACT</name>
<dbReference type="RefSeq" id="WP_105040170.1">
    <property type="nucleotide sequence ID" value="NZ_PPSL01000004.1"/>
</dbReference>
<dbReference type="Gene3D" id="3.30.360.10">
    <property type="entry name" value="Dihydrodipicolinate Reductase, domain 2"/>
    <property type="match status" value="1"/>
</dbReference>
<dbReference type="Pfam" id="PF03435">
    <property type="entry name" value="Sacchrp_dh_NADP"/>
    <property type="match status" value="1"/>
</dbReference>
<keyword evidence="1" id="KW-0560">Oxidoreductase</keyword>